<comment type="caution">
    <text evidence="2">The sequence shown here is derived from an EMBL/GenBank/DDBJ whole genome shotgun (WGS) entry which is preliminary data.</text>
</comment>
<dbReference type="PANTHER" id="PTHR33744">
    <property type="entry name" value="CARBOHYDRATE DIACID REGULATOR"/>
    <property type="match status" value="1"/>
</dbReference>
<dbReference type="InterPro" id="IPR051448">
    <property type="entry name" value="CdaR-like_regulators"/>
</dbReference>
<keyword evidence="3" id="KW-1185">Reference proteome</keyword>
<dbReference type="Proteomes" id="UP000655751">
    <property type="component" value="Unassembled WGS sequence"/>
</dbReference>
<name>A0A931N0T5_9NOCA</name>
<evidence type="ECO:0000313" key="2">
    <source>
        <dbReference type="EMBL" id="MBH0775309.1"/>
    </source>
</evidence>
<dbReference type="PANTHER" id="PTHR33744:SF1">
    <property type="entry name" value="DNA-BINDING TRANSCRIPTIONAL ACTIVATOR ADER"/>
    <property type="match status" value="1"/>
</dbReference>
<dbReference type="RefSeq" id="WP_196147586.1">
    <property type="nucleotide sequence ID" value="NZ_JADMLG010000001.1"/>
</dbReference>
<proteinExistence type="predicted"/>
<feature type="domain" description="PucR C-terminal helix-turn-helix" evidence="1">
    <location>
        <begin position="156"/>
        <end position="212"/>
    </location>
</feature>
<dbReference type="Pfam" id="PF13556">
    <property type="entry name" value="HTH_30"/>
    <property type="match status" value="1"/>
</dbReference>
<accession>A0A931N0T5</accession>
<dbReference type="Gene3D" id="1.10.10.2840">
    <property type="entry name" value="PucR C-terminal helix-turn-helix domain"/>
    <property type="match status" value="1"/>
</dbReference>
<organism evidence="2 3">
    <name type="scientific">Nocardia bovistercoris</name>
    <dbReference type="NCBI Taxonomy" id="2785916"/>
    <lineage>
        <taxon>Bacteria</taxon>
        <taxon>Bacillati</taxon>
        <taxon>Actinomycetota</taxon>
        <taxon>Actinomycetes</taxon>
        <taxon>Mycobacteriales</taxon>
        <taxon>Nocardiaceae</taxon>
        <taxon>Nocardia</taxon>
    </lineage>
</organism>
<gene>
    <name evidence="2" type="ORF">IT779_03295</name>
</gene>
<protein>
    <submittedName>
        <fullName evidence="2">Helix-turn-helix domain-containing protein</fullName>
    </submittedName>
</protein>
<reference evidence="2" key="1">
    <citation type="submission" date="2020-11" db="EMBL/GenBank/DDBJ databases">
        <title>Nocardia NEAU-351.nov., a novel actinomycete isolated from the cow dung.</title>
        <authorList>
            <person name="Zhang X."/>
        </authorList>
    </citation>
    <scope>NUCLEOTIDE SEQUENCE</scope>
    <source>
        <strain evidence="2">NEAU-351</strain>
    </source>
</reference>
<dbReference type="EMBL" id="JADMLG010000001">
    <property type="protein sequence ID" value="MBH0775309.1"/>
    <property type="molecule type" value="Genomic_DNA"/>
</dbReference>
<evidence type="ECO:0000259" key="1">
    <source>
        <dbReference type="Pfam" id="PF13556"/>
    </source>
</evidence>
<dbReference type="InterPro" id="IPR042070">
    <property type="entry name" value="PucR_C-HTH_sf"/>
</dbReference>
<evidence type="ECO:0000313" key="3">
    <source>
        <dbReference type="Proteomes" id="UP000655751"/>
    </source>
</evidence>
<dbReference type="InterPro" id="IPR025736">
    <property type="entry name" value="PucR_C-HTH_dom"/>
</dbReference>
<dbReference type="AlphaFoldDB" id="A0A931N0T5"/>
<sequence>MAESYVVAAVAVPSHADPTGTSTDAGIVVPEDLQRVVTVFGGVFGESVRARWGARGGTVIAPAADLPADRVDRLFAALSAEAGVAVTATIVLGSPARIVESIDRARELLEVVHRLGLRPGPYRFADLALEYQLTRPGPGRDRLEEMLAPLERRFELWETLRSYIANGHLRGRTARELKIHPNTVDNRLKRVARLTGCDPLRPEGIWCLRSALVVYAYRYGATSAPHPADLALALP</sequence>